<comment type="similarity">
    <text evidence="2 6">Belongs to the drug/metabolite transporter (DMT) superfamily. Plant drug/metabolite exporter (P-DME) (TC 2.A.7.4) family.</text>
</comment>
<keyword evidence="3 6" id="KW-0812">Transmembrane</keyword>
<feature type="transmembrane region" description="Helical" evidence="6">
    <location>
        <begin position="111"/>
        <end position="132"/>
    </location>
</feature>
<dbReference type="AlphaFoldDB" id="A0AAD4SQF0"/>
<evidence type="ECO:0000313" key="9">
    <source>
        <dbReference type="Proteomes" id="UP001202328"/>
    </source>
</evidence>
<dbReference type="Pfam" id="PF00892">
    <property type="entry name" value="EamA"/>
    <property type="match status" value="1"/>
</dbReference>
<keyword evidence="4 6" id="KW-1133">Transmembrane helix</keyword>
<comment type="subcellular location">
    <subcellularLocation>
        <location evidence="1 6">Membrane</location>
        <topology evidence="1 6">Multi-pass membrane protein</topology>
    </subcellularLocation>
</comment>
<sequence>MNISSIASFPYSIIFYNHSDSDFDFQRLGEIRDKEMNIRGAVAGQSAVILIVLIQVAYTIMHVTNKLALNSGMDGFVLITYRNLFASAFLLLLALIKERAQLVQALTTKSIFLRIVLSSFLGCTLNQGLYIAGLGRSSPTITAALGNLFPAFTFAGAVAFGSEVLEISTWVGWTKLISALVCIAGAMIMSFLRGPMLIRHSDLTWKALRSLLRAHHHSSTEVSWLGVLLTMGSCLSAAGWFINQGMMTFRTTQGKVSFSAPYATTCLMSLLASVQICVCAMIEIAISNNGIKAWRLGFDVGLIMELKLGDLASTWGFWRFFGV</sequence>
<feature type="transmembrane region" description="Helical" evidence="6">
    <location>
        <begin position="75"/>
        <end position="96"/>
    </location>
</feature>
<feature type="transmembrane region" description="Helical" evidence="6">
    <location>
        <begin position="42"/>
        <end position="63"/>
    </location>
</feature>
<dbReference type="Proteomes" id="UP001202328">
    <property type="component" value="Unassembled WGS sequence"/>
</dbReference>
<evidence type="ECO:0000313" key="8">
    <source>
        <dbReference type="EMBL" id="KAI3916314.1"/>
    </source>
</evidence>
<keyword evidence="5 6" id="KW-0472">Membrane</keyword>
<proteinExistence type="inferred from homology"/>
<organism evidence="8 9">
    <name type="scientific">Papaver atlanticum</name>
    <dbReference type="NCBI Taxonomy" id="357466"/>
    <lineage>
        <taxon>Eukaryota</taxon>
        <taxon>Viridiplantae</taxon>
        <taxon>Streptophyta</taxon>
        <taxon>Embryophyta</taxon>
        <taxon>Tracheophyta</taxon>
        <taxon>Spermatophyta</taxon>
        <taxon>Magnoliopsida</taxon>
        <taxon>Ranunculales</taxon>
        <taxon>Papaveraceae</taxon>
        <taxon>Papaveroideae</taxon>
        <taxon>Papaver</taxon>
    </lineage>
</organism>
<dbReference type="SUPFAM" id="SSF103481">
    <property type="entry name" value="Multidrug resistance efflux transporter EmrE"/>
    <property type="match status" value="1"/>
</dbReference>
<comment type="caution">
    <text evidence="8">The sequence shown here is derived from an EMBL/GenBank/DDBJ whole genome shotgun (WGS) entry which is preliminary data.</text>
</comment>
<evidence type="ECO:0000259" key="7">
    <source>
        <dbReference type="Pfam" id="PF00892"/>
    </source>
</evidence>
<feature type="transmembrane region" description="Helical" evidence="6">
    <location>
        <begin position="144"/>
        <end position="161"/>
    </location>
</feature>
<dbReference type="InterPro" id="IPR037185">
    <property type="entry name" value="EmrE-like"/>
</dbReference>
<dbReference type="GO" id="GO:0022857">
    <property type="term" value="F:transmembrane transporter activity"/>
    <property type="evidence" value="ECO:0007669"/>
    <property type="project" value="InterPro"/>
</dbReference>
<evidence type="ECO:0000256" key="2">
    <source>
        <dbReference type="ARBA" id="ARBA00007635"/>
    </source>
</evidence>
<accession>A0AAD4SQF0</accession>
<dbReference type="InterPro" id="IPR000620">
    <property type="entry name" value="EamA_dom"/>
</dbReference>
<keyword evidence="9" id="KW-1185">Reference proteome</keyword>
<evidence type="ECO:0000256" key="4">
    <source>
        <dbReference type="ARBA" id="ARBA00022989"/>
    </source>
</evidence>
<dbReference type="EMBL" id="JAJJMB010009125">
    <property type="protein sequence ID" value="KAI3916314.1"/>
    <property type="molecule type" value="Genomic_DNA"/>
</dbReference>
<protein>
    <recommendedName>
        <fullName evidence="6">WAT1-related protein</fullName>
    </recommendedName>
</protein>
<dbReference type="InterPro" id="IPR030184">
    <property type="entry name" value="WAT1-related"/>
</dbReference>
<evidence type="ECO:0000256" key="1">
    <source>
        <dbReference type="ARBA" id="ARBA00004141"/>
    </source>
</evidence>
<dbReference type="GO" id="GO:0016020">
    <property type="term" value="C:membrane"/>
    <property type="evidence" value="ECO:0007669"/>
    <property type="project" value="UniProtKB-SubCell"/>
</dbReference>
<dbReference type="PANTHER" id="PTHR31218">
    <property type="entry name" value="WAT1-RELATED PROTEIN"/>
    <property type="match status" value="1"/>
</dbReference>
<evidence type="ECO:0000256" key="3">
    <source>
        <dbReference type="ARBA" id="ARBA00022692"/>
    </source>
</evidence>
<reference evidence="8" key="1">
    <citation type="submission" date="2022-04" db="EMBL/GenBank/DDBJ databases">
        <title>A functionally conserved STORR gene fusion in Papaver species that diverged 16.8 million years ago.</title>
        <authorList>
            <person name="Catania T."/>
        </authorList>
    </citation>
    <scope>NUCLEOTIDE SEQUENCE</scope>
    <source>
        <strain evidence="8">S-188037</strain>
    </source>
</reference>
<evidence type="ECO:0000256" key="5">
    <source>
        <dbReference type="ARBA" id="ARBA00023136"/>
    </source>
</evidence>
<feature type="transmembrane region" description="Helical" evidence="6">
    <location>
        <begin position="222"/>
        <end position="242"/>
    </location>
</feature>
<feature type="transmembrane region" description="Helical" evidence="6">
    <location>
        <begin position="173"/>
        <end position="192"/>
    </location>
</feature>
<feature type="domain" description="EamA" evidence="7">
    <location>
        <begin position="46"/>
        <end position="183"/>
    </location>
</feature>
<evidence type="ECO:0000256" key="6">
    <source>
        <dbReference type="RuleBase" id="RU363077"/>
    </source>
</evidence>
<gene>
    <name evidence="8" type="ORF">MKW98_004755</name>
</gene>
<name>A0AAD4SQF0_9MAGN</name>